<accession>A0AAV7RZU6</accession>
<evidence type="ECO:0000313" key="3">
    <source>
        <dbReference type="Proteomes" id="UP001066276"/>
    </source>
</evidence>
<proteinExistence type="predicted"/>
<keyword evidence="3" id="KW-1185">Reference proteome</keyword>
<organism evidence="2 3">
    <name type="scientific">Pleurodeles waltl</name>
    <name type="common">Iberian ribbed newt</name>
    <dbReference type="NCBI Taxonomy" id="8319"/>
    <lineage>
        <taxon>Eukaryota</taxon>
        <taxon>Metazoa</taxon>
        <taxon>Chordata</taxon>
        <taxon>Craniata</taxon>
        <taxon>Vertebrata</taxon>
        <taxon>Euteleostomi</taxon>
        <taxon>Amphibia</taxon>
        <taxon>Batrachia</taxon>
        <taxon>Caudata</taxon>
        <taxon>Salamandroidea</taxon>
        <taxon>Salamandridae</taxon>
        <taxon>Pleurodelinae</taxon>
        <taxon>Pleurodeles</taxon>
    </lineage>
</organism>
<sequence>MVLHHPKWFLHMINDSEVLNRRRATNQRASVKRNAKPSEIQPEDWAFLKDRYPGSKFLVPFERGPWSVVKRQGTMVMASQGDDAVTCNVSLFKKVQGPPPRGALNPLDDSDTPAEGAIWTPPPEPPQSRARQMANHLPEVCRSRPIPGHPLNKPEGETGTRSSEGREAHPRHHLL</sequence>
<dbReference type="EMBL" id="JANPWB010000009">
    <property type="protein sequence ID" value="KAJ1156303.1"/>
    <property type="molecule type" value="Genomic_DNA"/>
</dbReference>
<gene>
    <name evidence="2" type="ORF">NDU88_009027</name>
</gene>
<name>A0AAV7RZU6_PLEWA</name>
<dbReference type="AlphaFoldDB" id="A0AAV7RZU6"/>
<evidence type="ECO:0000313" key="2">
    <source>
        <dbReference type="EMBL" id="KAJ1156303.1"/>
    </source>
</evidence>
<comment type="caution">
    <text evidence="2">The sequence shown here is derived from an EMBL/GenBank/DDBJ whole genome shotgun (WGS) entry which is preliminary data.</text>
</comment>
<feature type="region of interest" description="Disordered" evidence="1">
    <location>
        <begin position="95"/>
        <end position="175"/>
    </location>
</feature>
<protein>
    <submittedName>
        <fullName evidence="2">Uncharacterized protein</fullName>
    </submittedName>
</protein>
<feature type="compositionally biased region" description="Basic and acidic residues" evidence="1">
    <location>
        <begin position="152"/>
        <end position="168"/>
    </location>
</feature>
<reference evidence="2" key="1">
    <citation type="journal article" date="2022" name="bioRxiv">
        <title>Sequencing and chromosome-scale assembly of the giantPleurodeles waltlgenome.</title>
        <authorList>
            <person name="Brown T."/>
            <person name="Elewa A."/>
            <person name="Iarovenko S."/>
            <person name="Subramanian E."/>
            <person name="Araus A.J."/>
            <person name="Petzold A."/>
            <person name="Susuki M."/>
            <person name="Suzuki K.-i.T."/>
            <person name="Hayashi T."/>
            <person name="Toyoda A."/>
            <person name="Oliveira C."/>
            <person name="Osipova E."/>
            <person name="Leigh N.D."/>
            <person name="Simon A."/>
            <person name="Yun M.H."/>
        </authorList>
    </citation>
    <scope>NUCLEOTIDE SEQUENCE</scope>
    <source>
        <strain evidence="2">20211129_DDA</strain>
        <tissue evidence="2">Liver</tissue>
    </source>
</reference>
<evidence type="ECO:0000256" key="1">
    <source>
        <dbReference type="SAM" id="MobiDB-lite"/>
    </source>
</evidence>
<dbReference type="Proteomes" id="UP001066276">
    <property type="component" value="Chromosome 5"/>
</dbReference>